<dbReference type="PANTHER" id="PTHR46481">
    <property type="entry name" value="ZINC FINGER BED DOMAIN-CONTAINING PROTEIN 4"/>
    <property type="match status" value="1"/>
</dbReference>
<reference evidence="6" key="1">
    <citation type="submission" date="2016-09" db="EMBL/GenBank/DDBJ databases">
        <authorList>
            <person name="Capua I."/>
            <person name="De Benedictis P."/>
            <person name="Joannis T."/>
            <person name="Lombin L.H."/>
            <person name="Cattoli G."/>
        </authorList>
    </citation>
    <scope>NUCLEOTIDE SEQUENCE</scope>
</reference>
<dbReference type="InterPro" id="IPR012337">
    <property type="entry name" value="RNaseH-like_sf"/>
</dbReference>
<evidence type="ECO:0000256" key="5">
    <source>
        <dbReference type="ARBA" id="ARBA00023242"/>
    </source>
</evidence>
<name>A0A1E1XVS7_AMBSC</name>
<evidence type="ECO:0000256" key="3">
    <source>
        <dbReference type="ARBA" id="ARBA00022771"/>
    </source>
</evidence>
<dbReference type="EMBL" id="GFAA01000049">
    <property type="protein sequence ID" value="JAU03386.1"/>
    <property type="molecule type" value="mRNA"/>
</dbReference>
<organism evidence="6">
    <name type="scientific">Amblyomma sculptum</name>
    <name type="common">Tick</name>
    <dbReference type="NCBI Taxonomy" id="1581419"/>
    <lineage>
        <taxon>Eukaryota</taxon>
        <taxon>Metazoa</taxon>
        <taxon>Ecdysozoa</taxon>
        <taxon>Arthropoda</taxon>
        <taxon>Chelicerata</taxon>
        <taxon>Arachnida</taxon>
        <taxon>Acari</taxon>
        <taxon>Parasitiformes</taxon>
        <taxon>Ixodida</taxon>
        <taxon>Ixodoidea</taxon>
        <taxon>Ixodidae</taxon>
        <taxon>Amblyomminae</taxon>
        <taxon>Amblyomma</taxon>
    </lineage>
</organism>
<keyword evidence="3" id="KW-0863">Zinc-finger</keyword>
<proteinExistence type="evidence at transcript level"/>
<reference evidence="6" key="2">
    <citation type="journal article" date="2017" name="Front. Cell. Infect. Microbiol.">
        <title>Analysis of the Salivary Gland Transcriptome of Unfed and Partially Fed Amblyomma sculptum Ticks and Descriptive Proteome of the Saliva.</title>
        <authorList>
            <person name="Esteves E."/>
            <person name="Maruyama S.R."/>
            <person name="Kawahara R."/>
            <person name="Fujita A."/>
            <person name="Martins L.A."/>
            <person name="Righi A.A."/>
            <person name="Costa F.B."/>
            <person name="Palmisano G."/>
            <person name="Labruna M.B."/>
            <person name="Sa-Nunes A."/>
            <person name="Ribeiro J.M.C."/>
            <person name="Fogaca A.C."/>
        </authorList>
    </citation>
    <scope>NUCLEOTIDE SEQUENCE</scope>
</reference>
<dbReference type="InterPro" id="IPR052035">
    <property type="entry name" value="ZnF_BED_domain_contain"/>
</dbReference>
<keyword evidence="4" id="KW-0862">Zinc</keyword>
<evidence type="ECO:0000256" key="1">
    <source>
        <dbReference type="ARBA" id="ARBA00004123"/>
    </source>
</evidence>
<keyword evidence="5" id="KW-0539">Nucleus</keyword>
<evidence type="ECO:0000256" key="4">
    <source>
        <dbReference type="ARBA" id="ARBA00022833"/>
    </source>
</evidence>
<keyword evidence="2" id="KW-0479">Metal-binding</keyword>
<comment type="subcellular location">
    <subcellularLocation>
        <location evidence="1">Nucleus</location>
    </subcellularLocation>
</comment>
<dbReference type="PANTHER" id="PTHR46481:SF10">
    <property type="entry name" value="ZINC FINGER BED DOMAIN-CONTAINING PROTEIN 39"/>
    <property type="match status" value="1"/>
</dbReference>
<dbReference type="SUPFAM" id="SSF53098">
    <property type="entry name" value="Ribonuclease H-like"/>
    <property type="match status" value="1"/>
</dbReference>
<sequence>VTEMIALDLQRYSIVEDRGFRVLIKEAVPGYTLLSRAKLTCVFVPCLYDDTRAKVRSELHKALADGTSAFAFTSDLWSSHANESFLSLTCPFLSPRFETTWFTLNTRHMPEADSSINIATLLEQLCSEWEIPNDCVKYIVTDNGRNIRAAARMLPRLERACFAPTLQLAISHARPCTPAMRRLCKKARTIVGPYKHSPAAQKRLEDRQKQLNMEVLHVVQDVETRWNSQYLILSNCLNSRKPSHSSLLCLTLLPIVSTFQSEEMQLNLWRP</sequence>
<feature type="non-terminal residue" evidence="6">
    <location>
        <position position="1"/>
    </location>
</feature>
<dbReference type="AlphaFoldDB" id="A0A1E1XVS7"/>
<dbReference type="GO" id="GO:0008270">
    <property type="term" value="F:zinc ion binding"/>
    <property type="evidence" value="ECO:0007669"/>
    <property type="project" value="UniProtKB-KW"/>
</dbReference>
<evidence type="ECO:0000256" key="2">
    <source>
        <dbReference type="ARBA" id="ARBA00022723"/>
    </source>
</evidence>
<dbReference type="GO" id="GO:0005634">
    <property type="term" value="C:nucleus"/>
    <property type="evidence" value="ECO:0007669"/>
    <property type="project" value="UniProtKB-SubCell"/>
</dbReference>
<evidence type="ECO:0000313" key="6">
    <source>
        <dbReference type="EMBL" id="JAU03386.1"/>
    </source>
</evidence>
<accession>A0A1E1XVS7</accession>
<protein>
    <submittedName>
        <fullName evidence="6">Uncharacterized protein</fullName>
    </submittedName>
</protein>